<evidence type="ECO:0000256" key="4">
    <source>
        <dbReference type="PROSITE-ProRule" id="PRU00042"/>
    </source>
</evidence>
<dbReference type="PROSITE" id="PS50157">
    <property type="entry name" value="ZINC_FINGER_C2H2_2"/>
    <property type="match status" value="2"/>
</dbReference>
<feature type="domain" description="C2H2-type" evidence="5">
    <location>
        <begin position="796"/>
        <end position="825"/>
    </location>
</feature>
<keyword evidence="2 4" id="KW-0863">Zinc-finger</keyword>
<comment type="caution">
    <text evidence="6">The sequence shown here is derived from an EMBL/GenBank/DDBJ whole genome shotgun (WGS) entry which is preliminary data.</text>
</comment>
<name>A0A428TLZ3_9HYPO</name>
<dbReference type="STRING" id="1325735.A0A428TLZ3"/>
<dbReference type="EMBL" id="NKCK01000070">
    <property type="protein sequence ID" value="RSM03080.1"/>
    <property type="molecule type" value="Genomic_DNA"/>
</dbReference>
<reference evidence="6 7" key="1">
    <citation type="submission" date="2017-06" db="EMBL/GenBank/DDBJ databases">
        <title>Comparative genomic analysis of Ambrosia Fusariam Clade fungi.</title>
        <authorList>
            <person name="Stajich J.E."/>
            <person name="Carrillo J."/>
            <person name="Kijimoto T."/>
            <person name="Eskalen A."/>
            <person name="O'Donnell K."/>
            <person name="Kasson M."/>
        </authorList>
    </citation>
    <scope>NUCLEOTIDE SEQUENCE [LARGE SCALE GENOMIC DNA]</scope>
    <source>
        <strain evidence="6 7">NRRL62579</strain>
    </source>
</reference>
<keyword evidence="1" id="KW-0479">Metal-binding</keyword>
<dbReference type="SUPFAM" id="SSF57667">
    <property type="entry name" value="beta-beta-alpha zinc fingers"/>
    <property type="match status" value="1"/>
</dbReference>
<dbReference type="FunFam" id="3.30.160.60:FF:000446">
    <property type="entry name" value="Zinc finger protein"/>
    <property type="match status" value="1"/>
</dbReference>
<gene>
    <name evidence="6" type="ORF">CEP52_007608</name>
</gene>
<dbReference type="InterPro" id="IPR036236">
    <property type="entry name" value="Znf_C2H2_sf"/>
</dbReference>
<proteinExistence type="predicted"/>
<protein>
    <recommendedName>
        <fullName evidence="5">C2H2-type domain-containing protein</fullName>
    </recommendedName>
</protein>
<evidence type="ECO:0000256" key="3">
    <source>
        <dbReference type="ARBA" id="ARBA00022833"/>
    </source>
</evidence>
<evidence type="ECO:0000259" key="5">
    <source>
        <dbReference type="PROSITE" id="PS50157"/>
    </source>
</evidence>
<accession>A0A428TLZ3</accession>
<dbReference type="Proteomes" id="UP000287144">
    <property type="component" value="Unassembled WGS sequence"/>
</dbReference>
<evidence type="ECO:0000256" key="1">
    <source>
        <dbReference type="ARBA" id="ARBA00022723"/>
    </source>
</evidence>
<evidence type="ECO:0000313" key="7">
    <source>
        <dbReference type="Proteomes" id="UP000287144"/>
    </source>
</evidence>
<organism evidence="6 7">
    <name type="scientific">Fusarium oligoseptatum</name>
    <dbReference type="NCBI Taxonomy" id="2604345"/>
    <lineage>
        <taxon>Eukaryota</taxon>
        <taxon>Fungi</taxon>
        <taxon>Dikarya</taxon>
        <taxon>Ascomycota</taxon>
        <taxon>Pezizomycotina</taxon>
        <taxon>Sordariomycetes</taxon>
        <taxon>Hypocreomycetidae</taxon>
        <taxon>Hypocreales</taxon>
        <taxon>Nectriaceae</taxon>
        <taxon>Fusarium</taxon>
        <taxon>Fusarium solani species complex</taxon>
    </lineage>
</organism>
<dbReference type="AlphaFoldDB" id="A0A428TLZ3"/>
<keyword evidence="7" id="KW-1185">Reference proteome</keyword>
<evidence type="ECO:0000256" key="2">
    <source>
        <dbReference type="ARBA" id="ARBA00022771"/>
    </source>
</evidence>
<dbReference type="InterPro" id="IPR013087">
    <property type="entry name" value="Znf_C2H2_type"/>
</dbReference>
<keyword evidence="3" id="KW-0862">Zinc</keyword>
<feature type="domain" description="C2H2-type" evidence="5">
    <location>
        <begin position="826"/>
        <end position="853"/>
    </location>
</feature>
<sequence>MPSGQSRRHGTGSAPAPVVPTPNLCRPCAILLDGCSGPILGGKALGVQSQSETDSHLFMYNLTHAESSLGFSIEFPYGQANEEEGFGLCHRLDYTKNTTGQSDMHKIEVRFPREGFFRSVESAGDALRSRFPGPKHLSLVEVSLRDLTLTKVHGFGMPFKNHGHTSEGWLNQGVMVANRKYTLLDILRKDKFQIVVAAPRGPLESNWDASKLPPPFAYPYGNIYSWSTRRYAKMLSETKGNQNQFPPTWNYHDDNAHLAALTQSQVQDFLWLNRAVSEIAATKVSAYFVEFAQGNTWRFYVIVVLSKAFKRHKDALCHLTKEAFKLDLYDNWEDRTKSGEWDAKVVDHPQGIDALNAHHPIAEHEMVLLVRRPLPTQAAVRGSEFEVITFHDRLAANVVLNEGDYKRKVDAVCLFQPGEQQPTNSIGDMSRDEVDFRMSLHRDLVRGTGFYDTMLAAGFEGPSLKPLRNTARSLPVVNLLGTDEARVNALVEEGAHPDDRVRFQTYLSERPLGLGVITADAWTLGESNALAVGSIGMACSLGKIYATGPTDAVVDSFAARLDRVGTSVTDRMNEGKKNDETRVRYRHVVRGYKIDDEVSAFLHLLRFPDDDRAAPSGFVSGQSEWKIPLSAAYWLLILLHSPKVRPLRLDDSAALYEMRSRIEKDRDEQLYRLGALAAQGIDWIEYEQGAMLSKDRLVSLLEDVVHIADIVCTTPSLSAKEPYSAWKHKAQGIAVDEAACMSRPDLYCVWGNTLLPCLMAGDDKEFPPKALDRYNRFGQHARISPLLWFKAMGWPVYCQGEDTLITVYQKGALITHKRTHTGEKPFKCDYPGCSYASNQKGTLNGHKKTHRKD</sequence>
<evidence type="ECO:0000313" key="6">
    <source>
        <dbReference type="EMBL" id="RSM03080.1"/>
    </source>
</evidence>
<dbReference type="GO" id="GO:0008270">
    <property type="term" value="F:zinc ion binding"/>
    <property type="evidence" value="ECO:0007669"/>
    <property type="project" value="UniProtKB-KW"/>
</dbReference>
<dbReference type="Gene3D" id="3.30.160.60">
    <property type="entry name" value="Classic Zinc Finger"/>
    <property type="match status" value="2"/>
</dbReference>
<dbReference type="SMART" id="SM00355">
    <property type="entry name" value="ZnF_C2H2"/>
    <property type="match status" value="1"/>
</dbReference>